<dbReference type="InterPro" id="IPR036866">
    <property type="entry name" value="RibonucZ/Hydroxyglut_hydro"/>
</dbReference>
<dbReference type="PANTHER" id="PTHR33835">
    <property type="entry name" value="YALI0C07656P"/>
    <property type="match status" value="1"/>
</dbReference>
<comment type="caution">
    <text evidence="1">The sequence shown here is derived from an EMBL/GenBank/DDBJ whole genome shotgun (WGS) entry which is preliminary data.</text>
</comment>
<dbReference type="AlphaFoldDB" id="A0A9P7E9W2"/>
<dbReference type="RefSeq" id="XP_041192283.1">
    <property type="nucleotide sequence ID" value="XM_041335864.1"/>
</dbReference>
<dbReference type="PANTHER" id="PTHR33835:SF1">
    <property type="entry name" value="METALLO-BETA-LACTAMASE DOMAIN-CONTAINING PROTEIN"/>
    <property type="match status" value="1"/>
</dbReference>
<protein>
    <submittedName>
        <fullName evidence="1">Uncharacterized protein</fullName>
    </submittedName>
</protein>
<evidence type="ECO:0000313" key="2">
    <source>
        <dbReference type="Proteomes" id="UP000807769"/>
    </source>
</evidence>
<dbReference type="OrthoDB" id="421671at2759"/>
<dbReference type="InterPro" id="IPR025638">
    <property type="entry name" value="DUF4336"/>
</dbReference>
<accession>A0A9P7E9W2</accession>
<evidence type="ECO:0000313" key="1">
    <source>
        <dbReference type="EMBL" id="KAG1815146.1"/>
    </source>
</evidence>
<sequence length="236" mass="26570">MSDLVVREVAKDVWIFSRPFARFGIFPMGGRSTAIKLQQGGVWVLASTPLTQDTRNKIDELGEVKYIICADAVHHLFLGEFKRAYPNAKLIGVEGAIRNMSDKSLQFDGLWGRDPPGTIYGFEDEIKHCYFSGFRNKDVAFLHTPSRSLIEADLLLNLPANEQYSKSSSSAHGNIKPDSWIHRAIIKNTTIDADAMRRDATTVANWDFDRIIPCHGDVIETHGNEMWRALYNASIN</sequence>
<name>A0A9P7E9W2_9AGAM</name>
<organism evidence="1 2">
    <name type="scientific">Suillus subaureus</name>
    <dbReference type="NCBI Taxonomy" id="48587"/>
    <lineage>
        <taxon>Eukaryota</taxon>
        <taxon>Fungi</taxon>
        <taxon>Dikarya</taxon>
        <taxon>Basidiomycota</taxon>
        <taxon>Agaricomycotina</taxon>
        <taxon>Agaricomycetes</taxon>
        <taxon>Agaricomycetidae</taxon>
        <taxon>Boletales</taxon>
        <taxon>Suillineae</taxon>
        <taxon>Suillaceae</taxon>
        <taxon>Suillus</taxon>
    </lineage>
</organism>
<dbReference type="Proteomes" id="UP000807769">
    <property type="component" value="Unassembled WGS sequence"/>
</dbReference>
<dbReference type="EMBL" id="JABBWG010000019">
    <property type="protein sequence ID" value="KAG1815146.1"/>
    <property type="molecule type" value="Genomic_DNA"/>
</dbReference>
<keyword evidence="2" id="KW-1185">Reference proteome</keyword>
<dbReference type="GeneID" id="64629881"/>
<gene>
    <name evidence="1" type="ORF">BJ212DRAFT_1359783</name>
</gene>
<dbReference type="Pfam" id="PF14234">
    <property type="entry name" value="DUF4336"/>
    <property type="match status" value="1"/>
</dbReference>
<proteinExistence type="predicted"/>
<reference evidence="1" key="1">
    <citation type="journal article" date="2020" name="New Phytol.">
        <title>Comparative genomics reveals dynamic genome evolution in host specialist ectomycorrhizal fungi.</title>
        <authorList>
            <person name="Lofgren L.A."/>
            <person name="Nguyen N.H."/>
            <person name="Vilgalys R."/>
            <person name="Ruytinx J."/>
            <person name="Liao H.L."/>
            <person name="Branco S."/>
            <person name="Kuo A."/>
            <person name="LaButti K."/>
            <person name="Lipzen A."/>
            <person name="Andreopoulos W."/>
            <person name="Pangilinan J."/>
            <person name="Riley R."/>
            <person name="Hundley H."/>
            <person name="Na H."/>
            <person name="Barry K."/>
            <person name="Grigoriev I.V."/>
            <person name="Stajich J.E."/>
            <person name="Kennedy P.G."/>
        </authorList>
    </citation>
    <scope>NUCLEOTIDE SEQUENCE</scope>
    <source>
        <strain evidence="1">MN1</strain>
    </source>
</reference>
<dbReference type="SUPFAM" id="SSF56281">
    <property type="entry name" value="Metallo-hydrolase/oxidoreductase"/>
    <property type="match status" value="1"/>
</dbReference>